<dbReference type="EMBL" id="JACRYL010000001">
    <property type="protein sequence ID" value="MBC6109008.1"/>
    <property type="molecule type" value="Genomic_DNA"/>
</dbReference>
<name>A0ABR7KLQ7_9SPHI</name>
<protein>
    <submittedName>
        <fullName evidence="1">Uncharacterized protein</fullName>
    </submittedName>
</protein>
<dbReference type="RefSeq" id="WP_187069495.1">
    <property type="nucleotide sequence ID" value="NZ_JACRYL010000001.1"/>
</dbReference>
<evidence type="ECO:0000313" key="1">
    <source>
        <dbReference type="EMBL" id="MBC6109008.1"/>
    </source>
</evidence>
<sequence length="99" mass="11344">MNFKSPRYLIIVAIALTLFLKVSNVVWYFGNSSVDIENVAANDATEKEEKKIETEYLVESIFLFDDNSYAIQNSKKVISPIHFNKLNYFPEVLTPPPLV</sequence>
<accession>A0ABR7KLQ7</accession>
<gene>
    <name evidence="1" type="ORF">H7U22_01110</name>
</gene>
<proteinExistence type="predicted"/>
<dbReference type="Proteomes" id="UP000652755">
    <property type="component" value="Unassembled WGS sequence"/>
</dbReference>
<keyword evidence="2" id="KW-1185">Reference proteome</keyword>
<organism evidence="1 2">
    <name type="scientific">Pedobacter fastidiosus</name>
    <dbReference type="NCBI Taxonomy" id="2765361"/>
    <lineage>
        <taxon>Bacteria</taxon>
        <taxon>Pseudomonadati</taxon>
        <taxon>Bacteroidota</taxon>
        <taxon>Sphingobacteriia</taxon>
        <taxon>Sphingobacteriales</taxon>
        <taxon>Sphingobacteriaceae</taxon>
        <taxon>Pedobacter</taxon>
    </lineage>
</organism>
<comment type="caution">
    <text evidence="1">The sequence shown here is derived from an EMBL/GenBank/DDBJ whole genome shotgun (WGS) entry which is preliminary data.</text>
</comment>
<evidence type="ECO:0000313" key="2">
    <source>
        <dbReference type="Proteomes" id="UP000652755"/>
    </source>
</evidence>
<reference evidence="1 2" key="1">
    <citation type="submission" date="2020-08" db="EMBL/GenBank/DDBJ databases">
        <authorList>
            <person name="Sun Q."/>
            <person name="Inoue M."/>
        </authorList>
    </citation>
    <scope>NUCLEOTIDE SEQUENCE [LARGE SCALE GENOMIC DNA]</scope>
    <source>
        <strain evidence="1 2">CCM 8938</strain>
    </source>
</reference>